<keyword evidence="1" id="KW-0067">ATP-binding</keyword>
<dbReference type="EMBL" id="CADCVG010000057">
    <property type="protein sequence ID" value="CAA9454489.1"/>
    <property type="molecule type" value="Genomic_DNA"/>
</dbReference>
<proteinExistence type="predicted"/>
<reference evidence="4" key="1">
    <citation type="submission" date="2020-02" db="EMBL/GenBank/DDBJ databases">
        <authorList>
            <person name="Meier V. D."/>
        </authorList>
    </citation>
    <scope>NUCLEOTIDE SEQUENCE</scope>
    <source>
        <strain evidence="4">AVDCRST_MAG14</strain>
    </source>
</reference>
<dbReference type="GO" id="GO:0009432">
    <property type="term" value="P:SOS response"/>
    <property type="evidence" value="ECO:0007669"/>
    <property type="project" value="TreeGrafter"/>
</dbReference>
<dbReference type="GO" id="GO:0005524">
    <property type="term" value="F:ATP binding"/>
    <property type="evidence" value="ECO:0007669"/>
    <property type="project" value="UniProtKB-UniRule"/>
</dbReference>
<accession>A0A6J4QV75</accession>
<dbReference type="SUPFAM" id="SSF56059">
    <property type="entry name" value="Glutathione synthetase ATP-binding domain-like"/>
    <property type="match status" value="1"/>
</dbReference>
<keyword evidence="4" id="KW-0436">Ligase</keyword>
<dbReference type="Gene3D" id="3.30.470.20">
    <property type="entry name" value="ATP-grasp fold, B domain"/>
    <property type="match status" value="1"/>
</dbReference>
<dbReference type="PROSITE" id="PS50975">
    <property type="entry name" value="ATP_GRASP"/>
    <property type="match status" value="1"/>
</dbReference>
<feature type="domain" description="ATP-grasp" evidence="3">
    <location>
        <begin position="47"/>
        <end position="296"/>
    </location>
</feature>
<evidence type="ECO:0000256" key="1">
    <source>
        <dbReference type="PROSITE-ProRule" id="PRU00409"/>
    </source>
</evidence>
<evidence type="ECO:0000259" key="3">
    <source>
        <dbReference type="PROSITE" id="PS50975"/>
    </source>
</evidence>
<feature type="region of interest" description="Disordered" evidence="2">
    <location>
        <begin position="93"/>
        <end position="113"/>
    </location>
</feature>
<name>A0A6J4QV75_9ACTN</name>
<dbReference type="PANTHER" id="PTHR21621:SF0">
    <property type="entry name" value="BETA-CITRYLGLUTAMATE SYNTHASE B-RELATED"/>
    <property type="match status" value="1"/>
</dbReference>
<protein>
    <submittedName>
        <fullName evidence="4">FIG002781: Alpha-L-glutamate ligase family protein</fullName>
    </submittedName>
</protein>
<gene>
    <name evidence="4" type="ORF">AVDCRST_MAG14-1387</name>
</gene>
<dbReference type="GO" id="GO:0018169">
    <property type="term" value="F:ribosomal S6-glutamic acid ligase activity"/>
    <property type="evidence" value="ECO:0007669"/>
    <property type="project" value="TreeGrafter"/>
</dbReference>
<organism evidence="4">
    <name type="scientific">uncultured Rubrobacteraceae bacterium</name>
    <dbReference type="NCBI Taxonomy" id="349277"/>
    <lineage>
        <taxon>Bacteria</taxon>
        <taxon>Bacillati</taxon>
        <taxon>Actinomycetota</taxon>
        <taxon>Rubrobacteria</taxon>
        <taxon>Rubrobacterales</taxon>
        <taxon>Rubrobacteraceae</taxon>
        <taxon>environmental samples</taxon>
    </lineage>
</organism>
<evidence type="ECO:0000256" key="2">
    <source>
        <dbReference type="SAM" id="MobiDB-lite"/>
    </source>
</evidence>
<dbReference type="InterPro" id="IPR011761">
    <property type="entry name" value="ATP-grasp"/>
</dbReference>
<evidence type="ECO:0000313" key="4">
    <source>
        <dbReference type="EMBL" id="CAA9454489.1"/>
    </source>
</evidence>
<dbReference type="InterPro" id="IPR039523">
    <property type="entry name" value="RimK-rel_E_lig_ATP-grasp"/>
</dbReference>
<dbReference type="GO" id="GO:0005737">
    <property type="term" value="C:cytoplasm"/>
    <property type="evidence" value="ECO:0007669"/>
    <property type="project" value="TreeGrafter"/>
</dbReference>
<sequence length="296" mass="32342">MSGALAKALGLRGDWKNVLGMNARNARVAAENPPGAIRLVDSKLDTKKVLEEAGVPVPPTLSVLQDRRDLRDFDLESLPDSWVLKPDRGRQGSGILVANGQEDGEWKSPSGHAIGRGDVEERLRLILEGEFSSEEIEHDRAFFETLIVTHPTLARLVPSGLPDLRLICYRQEILLGMIRLPTKQSDGKANLHQGAIGALVDLDSGRVEKAMFGHERVEEHPDTQVRLVGVEVPAWEEVIDATRSCFKATNLGFLGVDAVIDEERGPLVLEINARPGLEIQNVAGIGLLNLLSGNKR</sequence>
<dbReference type="GO" id="GO:0046872">
    <property type="term" value="F:metal ion binding"/>
    <property type="evidence" value="ECO:0007669"/>
    <property type="project" value="InterPro"/>
</dbReference>
<keyword evidence="1" id="KW-0547">Nucleotide-binding</keyword>
<dbReference type="PANTHER" id="PTHR21621">
    <property type="entry name" value="RIBOSOMAL PROTEIN S6 MODIFICATION PROTEIN"/>
    <property type="match status" value="1"/>
</dbReference>
<dbReference type="Pfam" id="PF14397">
    <property type="entry name" value="ATPgrasp_ST"/>
    <property type="match status" value="1"/>
</dbReference>
<dbReference type="AlphaFoldDB" id="A0A6J4QV75"/>